<dbReference type="InterPro" id="IPR057342">
    <property type="entry name" value="DEXDc_RapA"/>
</dbReference>
<evidence type="ECO:0000259" key="7">
    <source>
        <dbReference type="PROSITE" id="PS51194"/>
    </source>
</evidence>
<accession>A0A5B8U2W7</accession>
<dbReference type="Proteomes" id="UP000321805">
    <property type="component" value="Chromosome"/>
</dbReference>
<keyword evidence="5" id="KW-0175">Coiled coil</keyword>
<dbReference type="SUPFAM" id="SSF52540">
    <property type="entry name" value="P-loop containing nucleoside triphosphate hydrolases"/>
    <property type="match status" value="2"/>
</dbReference>
<protein>
    <submittedName>
        <fullName evidence="8">DEAD/DEAH box helicase</fullName>
    </submittedName>
</protein>
<evidence type="ECO:0000256" key="4">
    <source>
        <dbReference type="ARBA" id="ARBA00022840"/>
    </source>
</evidence>
<dbReference type="Gene3D" id="3.40.50.300">
    <property type="entry name" value="P-loop containing nucleotide triphosphate hydrolases"/>
    <property type="match status" value="1"/>
</dbReference>
<dbReference type="OrthoDB" id="9814088at2"/>
<dbReference type="Pfam" id="PF00176">
    <property type="entry name" value="SNF2-rel_dom"/>
    <property type="match status" value="1"/>
</dbReference>
<evidence type="ECO:0000259" key="6">
    <source>
        <dbReference type="PROSITE" id="PS51192"/>
    </source>
</evidence>
<dbReference type="InterPro" id="IPR038718">
    <property type="entry name" value="SNF2-like_sf"/>
</dbReference>
<dbReference type="EMBL" id="CP042430">
    <property type="protein sequence ID" value="QEC47298.1"/>
    <property type="molecule type" value="Genomic_DNA"/>
</dbReference>
<keyword evidence="9" id="KW-1185">Reference proteome</keyword>
<dbReference type="PROSITE" id="PS51192">
    <property type="entry name" value="HELICASE_ATP_BIND_1"/>
    <property type="match status" value="1"/>
</dbReference>
<evidence type="ECO:0000256" key="1">
    <source>
        <dbReference type="ARBA" id="ARBA00022741"/>
    </source>
</evidence>
<dbReference type="InterPro" id="IPR014001">
    <property type="entry name" value="Helicase_ATP-bd"/>
</dbReference>
<dbReference type="SMART" id="SM00487">
    <property type="entry name" value="DEXDc"/>
    <property type="match status" value="1"/>
</dbReference>
<dbReference type="Gene3D" id="3.40.50.10810">
    <property type="entry name" value="Tandem AAA-ATPase domain"/>
    <property type="match status" value="1"/>
</dbReference>
<dbReference type="PROSITE" id="PS51194">
    <property type="entry name" value="HELICASE_CTER"/>
    <property type="match status" value="1"/>
</dbReference>
<dbReference type="CDD" id="cd18793">
    <property type="entry name" value="SF2_C_SNF"/>
    <property type="match status" value="1"/>
</dbReference>
<evidence type="ECO:0000313" key="9">
    <source>
        <dbReference type="Proteomes" id="UP000321805"/>
    </source>
</evidence>
<dbReference type="PANTHER" id="PTHR45766">
    <property type="entry name" value="DNA ANNEALING HELICASE AND ENDONUCLEASE ZRANB3 FAMILY MEMBER"/>
    <property type="match status" value="1"/>
</dbReference>
<feature type="domain" description="Helicase C-terminal" evidence="7">
    <location>
        <begin position="435"/>
        <end position="615"/>
    </location>
</feature>
<gene>
    <name evidence="8" type="ORF">FSW04_06645</name>
</gene>
<dbReference type="InterPro" id="IPR000330">
    <property type="entry name" value="SNF2_N"/>
</dbReference>
<evidence type="ECO:0000256" key="2">
    <source>
        <dbReference type="ARBA" id="ARBA00022801"/>
    </source>
</evidence>
<dbReference type="SMART" id="SM00490">
    <property type="entry name" value="HELICc"/>
    <property type="match status" value="1"/>
</dbReference>
<keyword evidence="4" id="KW-0067">ATP-binding</keyword>
<feature type="coiled-coil region" evidence="5">
    <location>
        <begin position="863"/>
        <end position="890"/>
    </location>
</feature>
<evidence type="ECO:0000313" key="8">
    <source>
        <dbReference type="EMBL" id="QEC47298.1"/>
    </source>
</evidence>
<dbReference type="GO" id="GO:0016787">
    <property type="term" value="F:hydrolase activity"/>
    <property type="evidence" value="ECO:0007669"/>
    <property type="project" value="UniProtKB-KW"/>
</dbReference>
<keyword evidence="1" id="KW-0547">Nucleotide-binding</keyword>
<dbReference type="KEGG" id="bsol:FSW04_06645"/>
<dbReference type="InterPro" id="IPR049730">
    <property type="entry name" value="SNF2/RAD54-like_C"/>
</dbReference>
<feature type="domain" description="Helicase ATP-binding" evidence="6">
    <location>
        <begin position="126"/>
        <end position="296"/>
    </location>
</feature>
<evidence type="ECO:0000256" key="3">
    <source>
        <dbReference type="ARBA" id="ARBA00022806"/>
    </source>
</evidence>
<dbReference type="AlphaFoldDB" id="A0A5B8U2W7"/>
<dbReference type="CDD" id="cd18011">
    <property type="entry name" value="DEXDc_RapA"/>
    <property type="match status" value="1"/>
</dbReference>
<dbReference type="InterPro" id="IPR027417">
    <property type="entry name" value="P-loop_NTPase"/>
</dbReference>
<dbReference type="PANTHER" id="PTHR45766:SF6">
    <property type="entry name" value="SWI_SNF-RELATED MATRIX-ASSOCIATED ACTIN-DEPENDENT REGULATOR OF CHROMATIN SUBFAMILY A-LIKE PROTEIN 1"/>
    <property type="match status" value="1"/>
</dbReference>
<keyword evidence="2" id="KW-0378">Hydrolase</keyword>
<proteinExistence type="predicted"/>
<dbReference type="GO" id="GO:0005524">
    <property type="term" value="F:ATP binding"/>
    <property type="evidence" value="ECO:0007669"/>
    <property type="project" value="UniProtKB-KW"/>
</dbReference>
<keyword evidence="3 8" id="KW-0347">Helicase</keyword>
<organism evidence="8 9">
    <name type="scientific">Baekduia soli</name>
    <dbReference type="NCBI Taxonomy" id="496014"/>
    <lineage>
        <taxon>Bacteria</taxon>
        <taxon>Bacillati</taxon>
        <taxon>Actinomycetota</taxon>
        <taxon>Thermoleophilia</taxon>
        <taxon>Solirubrobacterales</taxon>
        <taxon>Baekduiaceae</taxon>
        <taxon>Baekduia</taxon>
    </lineage>
</organism>
<dbReference type="InterPro" id="IPR001650">
    <property type="entry name" value="Helicase_C-like"/>
</dbReference>
<sequence length="936" mass="104017">MSRLSTPTAAIPLLAAGARVEVRDEDWLITRVQQTKADGLLVRATGLSELVRDQEATFFTNLDDIKPLRPEDTTLVHDDSPGFRRGRLYLEALLRRTPLPVTEIRPAIGHRQLLDPLDYQERAVALALEQPRPRLLIADAVGLGKTLEVGMILSELIRRGRGERILVVTPRHILEQFQHELWTRFCLPLVRLDSQGVERVWQKIPRTRNPFSFYKRVIVSIDTLKNPGQYGPHLERIHWDAVVIDECHNVANRSAFRNRLARLLAPRTDALLLTSATPHNGKRESFAELIRMLDPTAIADPKSYKREDIEHLYIRRFKKDVAAEVGHQFPDRLPPKPIAVPASPRENAVIAELAGAWLYPGAGGSPVSGKGSRLFPWTLLKAFLSSHVALRDTILERRKKLSPAVGQTEEQEREDGALAELAALNDQIDDDSSAKLRRLIDELKTLGVGPRSTERVVVFSERIATLHWLAETVSKALKLPDKAVAVMHGGLPDTEQMRIVEEFGQDSRPLRLLFTGDVASEGVNLHKSCHHLIHFDLPWSVIRIDQRNGRIDRYGQRHAPEIRALLLQPDHDKVRGDLAVLKRLLEKEHEIHQTLGEAAALMGLHAVDLEEDAIAKALAAGESAESAVPEEPDLDSFDLLALMAGGTDSGPVEVAEPITLVEDHATFVHEALEEESKKPHTELNIAIEPENSFLAFDPPRDLQRRLSVLPQSYLNERKITQRLKLTTDKDVATAQLVAAQRAEGTMWPETGYLGEQHPVVEWLVDKVLANFGRGEAPVFIGDVASPVVLLLAMCSNQRGQATVVEWLAAERTASGDVHVEPLPAVLKAAGIGPSMVNTGAELDITAAQALIPKAVDKAKAYVIERRAEQESRLEQELARMRARAQSWEQLTLELATKTTEREKAAQVRTDAELLADRMSSHGQPLLRVVGAILPAA</sequence>
<evidence type="ECO:0000256" key="5">
    <source>
        <dbReference type="SAM" id="Coils"/>
    </source>
</evidence>
<name>A0A5B8U2W7_9ACTN</name>
<dbReference type="GO" id="GO:0004386">
    <property type="term" value="F:helicase activity"/>
    <property type="evidence" value="ECO:0007669"/>
    <property type="project" value="UniProtKB-KW"/>
</dbReference>
<dbReference type="Pfam" id="PF00271">
    <property type="entry name" value="Helicase_C"/>
    <property type="match status" value="1"/>
</dbReference>
<reference evidence="8 9" key="1">
    <citation type="journal article" date="2018" name="J. Microbiol.">
        <title>Baekduia soli gen. nov., sp. nov., a novel bacterium isolated from the soil of Baekdu Mountain and proposal of a novel family name, Baekduiaceae fam. nov.</title>
        <authorList>
            <person name="An D.S."/>
            <person name="Siddiqi M.Z."/>
            <person name="Kim K.H."/>
            <person name="Yu H.S."/>
            <person name="Im W.T."/>
        </authorList>
    </citation>
    <scope>NUCLEOTIDE SEQUENCE [LARGE SCALE GENOMIC DNA]</scope>
    <source>
        <strain evidence="8 9">BR7-21</strain>
    </source>
</reference>